<dbReference type="InterPro" id="IPR019787">
    <property type="entry name" value="Znf_PHD-finger"/>
</dbReference>
<dbReference type="InterPro" id="IPR037869">
    <property type="entry name" value="Spp1/CFP1"/>
</dbReference>
<accession>A0A8B6CNB1</accession>
<dbReference type="PANTHER" id="PTHR46174:SF1">
    <property type="entry name" value="CXXC-TYPE ZINC FINGER PROTEIN 1"/>
    <property type="match status" value="1"/>
</dbReference>
<evidence type="ECO:0000256" key="2">
    <source>
        <dbReference type="ARBA" id="ARBA00022723"/>
    </source>
</evidence>
<dbReference type="GO" id="GO:0045893">
    <property type="term" value="P:positive regulation of DNA-templated transcription"/>
    <property type="evidence" value="ECO:0007669"/>
    <property type="project" value="TreeGrafter"/>
</dbReference>
<dbReference type="SMART" id="SM00249">
    <property type="entry name" value="PHD"/>
    <property type="match status" value="1"/>
</dbReference>
<reference evidence="8" key="1">
    <citation type="submission" date="2018-11" db="EMBL/GenBank/DDBJ databases">
        <authorList>
            <person name="Alioto T."/>
            <person name="Alioto T."/>
        </authorList>
    </citation>
    <scope>NUCLEOTIDE SEQUENCE</scope>
</reference>
<dbReference type="AlphaFoldDB" id="A0A8B6CNB1"/>
<proteinExistence type="predicted"/>
<dbReference type="EMBL" id="UYJE01001950">
    <property type="protein sequence ID" value="VDI06646.1"/>
    <property type="molecule type" value="Genomic_DNA"/>
</dbReference>
<feature type="domain" description="PHD-type" evidence="7">
    <location>
        <begin position="48"/>
        <end position="98"/>
    </location>
</feature>
<dbReference type="InterPro" id="IPR011011">
    <property type="entry name" value="Znf_FYVE_PHD"/>
</dbReference>
<keyword evidence="5" id="KW-0539">Nucleus</keyword>
<organism evidence="8 9">
    <name type="scientific">Mytilus galloprovincialis</name>
    <name type="common">Mediterranean mussel</name>
    <dbReference type="NCBI Taxonomy" id="29158"/>
    <lineage>
        <taxon>Eukaryota</taxon>
        <taxon>Metazoa</taxon>
        <taxon>Spiralia</taxon>
        <taxon>Lophotrochozoa</taxon>
        <taxon>Mollusca</taxon>
        <taxon>Bivalvia</taxon>
        <taxon>Autobranchia</taxon>
        <taxon>Pteriomorphia</taxon>
        <taxon>Mytilida</taxon>
        <taxon>Mytiloidea</taxon>
        <taxon>Mytilidae</taxon>
        <taxon>Mytilinae</taxon>
        <taxon>Mytilus</taxon>
    </lineage>
</organism>
<protein>
    <recommendedName>
        <fullName evidence="7">PHD-type domain-containing protein</fullName>
    </recommendedName>
</protein>
<evidence type="ECO:0000313" key="8">
    <source>
        <dbReference type="EMBL" id="VDI06646.1"/>
    </source>
</evidence>
<evidence type="ECO:0000259" key="7">
    <source>
        <dbReference type="PROSITE" id="PS50016"/>
    </source>
</evidence>
<dbReference type="InterPro" id="IPR019786">
    <property type="entry name" value="Zinc_finger_PHD-type_CS"/>
</dbReference>
<name>A0A8B6CNB1_MYTGA</name>
<feature type="non-terminal residue" evidence="8">
    <location>
        <position position="100"/>
    </location>
</feature>
<dbReference type="InterPro" id="IPR001965">
    <property type="entry name" value="Znf_PHD"/>
</dbReference>
<keyword evidence="4" id="KW-0862">Zinc</keyword>
<evidence type="ECO:0000256" key="1">
    <source>
        <dbReference type="ARBA" id="ARBA00004123"/>
    </source>
</evidence>
<dbReference type="Pfam" id="PF00628">
    <property type="entry name" value="PHD"/>
    <property type="match status" value="1"/>
</dbReference>
<comment type="subcellular location">
    <subcellularLocation>
        <location evidence="1">Nucleus</location>
    </subcellularLocation>
</comment>
<dbReference type="Gene3D" id="3.30.40.10">
    <property type="entry name" value="Zinc/RING finger domain, C3HC4 (zinc finger)"/>
    <property type="match status" value="1"/>
</dbReference>
<evidence type="ECO:0000256" key="6">
    <source>
        <dbReference type="PROSITE-ProRule" id="PRU00146"/>
    </source>
</evidence>
<keyword evidence="2" id="KW-0479">Metal-binding</keyword>
<dbReference type="GO" id="GO:0008270">
    <property type="term" value="F:zinc ion binding"/>
    <property type="evidence" value="ECO:0007669"/>
    <property type="project" value="UniProtKB-KW"/>
</dbReference>
<dbReference type="PANTHER" id="PTHR46174">
    <property type="entry name" value="CXXC-TYPE ZINC FINGER PROTEIN 1"/>
    <property type="match status" value="1"/>
</dbReference>
<dbReference type="OrthoDB" id="6153983at2759"/>
<dbReference type="PROSITE" id="PS50016">
    <property type="entry name" value="ZF_PHD_2"/>
    <property type="match status" value="1"/>
</dbReference>
<dbReference type="PROSITE" id="PS01359">
    <property type="entry name" value="ZF_PHD_1"/>
    <property type="match status" value="1"/>
</dbReference>
<dbReference type="Proteomes" id="UP000596742">
    <property type="component" value="Unassembled WGS sequence"/>
</dbReference>
<keyword evidence="3 6" id="KW-0863">Zinc-finger</keyword>
<sequence>MVVAHHDRIKLCKDREVPNWCKKLQAQVLSRNWKEIEELEPKGKRGKNIYCSCRGPDDGGLMIRCDECREWFHGRCVAITPEEADRMDAYQCPGCSVSTG</sequence>
<gene>
    <name evidence="8" type="ORF">MGAL_10B068585</name>
</gene>
<comment type="caution">
    <text evidence="8">The sequence shown here is derived from an EMBL/GenBank/DDBJ whole genome shotgun (WGS) entry which is preliminary data.</text>
</comment>
<dbReference type="GO" id="GO:0048188">
    <property type="term" value="C:Set1C/COMPASS complex"/>
    <property type="evidence" value="ECO:0007669"/>
    <property type="project" value="InterPro"/>
</dbReference>
<evidence type="ECO:0000256" key="4">
    <source>
        <dbReference type="ARBA" id="ARBA00022833"/>
    </source>
</evidence>
<evidence type="ECO:0000256" key="5">
    <source>
        <dbReference type="ARBA" id="ARBA00023242"/>
    </source>
</evidence>
<dbReference type="SUPFAM" id="SSF57903">
    <property type="entry name" value="FYVE/PHD zinc finger"/>
    <property type="match status" value="1"/>
</dbReference>
<evidence type="ECO:0000256" key="3">
    <source>
        <dbReference type="ARBA" id="ARBA00022771"/>
    </source>
</evidence>
<keyword evidence="9" id="KW-1185">Reference proteome</keyword>
<dbReference type="InterPro" id="IPR013083">
    <property type="entry name" value="Znf_RING/FYVE/PHD"/>
</dbReference>
<evidence type="ECO:0000313" key="9">
    <source>
        <dbReference type="Proteomes" id="UP000596742"/>
    </source>
</evidence>